<dbReference type="SUPFAM" id="SSF52540">
    <property type="entry name" value="P-loop containing nucleoside triphosphate hydrolases"/>
    <property type="match status" value="1"/>
</dbReference>
<gene>
    <name evidence="4" type="ORF">KUTeg_016839</name>
</gene>
<keyword evidence="5" id="KW-1185">Reference proteome</keyword>
<evidence type="ECO:0000313" key="4">
    <source>
        <dbReference type="EMBL" id="KAJ8306294.1"/>
    </source>
</evidence>
<dbReference type="PANTHER" id="PTHR45629">
    <property type="entry name" value="SNF2/RAD54 FAMILY MEMBER"/>
    <property type="match status" value="1"/>
</dbReference>
<feature type="domain" description="SNF2 N-terminal" evidence="3">
    <location>
        <begin position="261"/>
        <end position="484"/>
    </location>
</feature>
<feature type="region of interest" description="Disordered" evidence="1">
    <location>
        <begin position="186"/>
        <end position="221"/>
    </location>
</feature>
<comment type="caution">
    <text evidence="4">The sequence shown here is derived from an EMBL/GenBank/DDBJ whole genome shotgun (WGS) entry which is preliminary data.</text>
</comment>
<dbReference type="PANTHER" id="PTHR45629:SF7">
    <property type="entry name" value="DNA EXCISION REPAIR PROTEIN ERCC-6-RELATED"/>
    <property type="match status" value="1"/>
</dbReference>
<name>A0ABQ9EM48_TEGGR</name>
<keyword evidence="2" id="KW-0472">Membrane</keyword>
<proteinExistence type="predicted"/>
<keyword evidence="2" id="KW-0812">Transmembrane</keyword>
<dbReference type="InterPro" id="IPR038718">
    <property type="entry name" value="SNF2-like_sf"/>
</dbReference>
<evidence type="ECO:0000256" key="2">
    <source>
        <dbReference type="SAM" id="Phobius"/>
    </source>
</evidence>
<dbReference type="Gene3D" id="2.30.30.140">
    <property type="match status" value="1"/>
</dbReference>
<dbReference type="InterPro" id="IPR027417">
    <property type="entry name" value="P-loop_NTPase"/>
</dbReference>
<feature type="compositionally biased region" description="Polar residues" evidence="1">
    <location>
        <begin position="199"/>
        <end position="216"/>
    </location>
</feature>
<dbReference type="InterPro" id="IPR050496">
    <property type="entry name" value="SNF2_RAD54_helicase_repair"/>
</dbReference>
<dbReference type="Proteomes" id="UP001217089">
    <property type="component" value="Unassembled WGS sequence"/>
</dbReference>
<feature type="transmembrane region" description="Helical" evidence="2">
    <location>
        <begin position="89"/>
        <end position="106"/>
    </location>
</feature>
<dbReference type="Pfam" id="PF00176">
    <property type="entry name" value="SNF2-rel_dom"/>
    <property type="match status" value="1"/>
</dbReference>
<sequence length="644" mass="73459">MTYQSKIVHSKENMKKYTDKQAVWCKGERCLAPWSGDGNLYNGVIKQINRHGINSVTASVQFDDYPDDDWEEICLTKLKIIPKKKKSKNGWYIVLGIYVKIVFWHYREKYSRLDYDSDDGSLSATNSSVNKKSVVATGRTENTVNRTRTNKTKENTLLCLVKRLTQESGNNQNVCSHIDIDLATPGASSTKPSHDMHTNDSNVDNDQNNHSCTNKNDLFDEKQDEIEGFDDEDMEKPKFKFTPSAAKIPYLLSEPGKTPVIQVPSCINQYLRDYQRKVKAEMSENAKLLEDYKDVISSPFLIIGPGSLLYNWMDEFEAWGYFTVGKYHGADKAQCLVDLRKGKFEIIVTTFETFRDNFDEMNSLEWAAGLKAQTTRALRSIDTVLRYGLTGTALQNSMEELWCILDCVRCQPDSLGSLFVFKEEFIIPIEKGLKNDATKHELAIARKKKESFAKMRSTMMIRRTKNLISDQLPQKDENVLFCKKTADVIVFVYSAVCVFISDDNVVFCKMTDLQIGVYKEILNHAGIEFVMTMDDPCTCGSGLIQKHCHKETPDGSTVTSLMFTFMHLLLKTANHVALLTPDKATNDKLSHCSKEVCQNVFEKFPEFFNETKEATFKTLSNPKFCGKMKVTLKVVQRLTYSMKF</sequence>
<reference evidence="4 5" key="1">
    <citation type="submission" date="2022-12" db="EMBL/GenBank/DDBJ databases">
        <title>Chromosome-level genome of Tegillarca granosa.</title>
        <authorList>
            <person name="Kim J."/>
        </authorList>
    </citation>
    <scope>NUCLEOTIDE SEQUENCE [LARGE SCALE GENOMIC DNA]</scope>
    <source>
        <strain evidence="4">Teg-2019</strain>
        <tissue evidence="4">Adductor muscle</tissue>
    </source>
</reference>
<dbReference type="EMBL" id="JARBDR010000813">
    <property type="protein sequence ID" value="KAJ8306294.1"/>
    <property type="molecule type" value="Genomic_DNA"/>
</dbReference>
<evidence type="ECO:0000259" key="3">
    <source>
        <dbReference type="Pfam" id="PF00176"/>
    </source>
</evidence>
<keyword evidence="2" id="KW-1133">Transmembrane helix</keyword>
<evidence type="ECO:0000313" key="5">
    <source>
        <dbReference type="Proteomes" id="UP001217089"/>
    </source>
</evidence>
<organism evidence="4 5">
    <name type="scientific">Tegillarca granosa</name>
    <name type="common">Malaysian cockle</name>
    <name type="synonym">Anadara granosa</name>
    <dbReference type="NCBI Taxonomy" id="220873"/>
    <lineage>
        <taxon>Eukaryota</taxon>
        <taxon>Metazoa</taxon>
        <taxon>Spiralia</taxon>
        <taxon>Lophotrochozoa</taxon>
        <taxon>Mollusca</taxon>
        <taxon>Bivalvia</taxon>
        <taxon>Autobranchia</taxon>
        <taxon>Pteriomorphia</taxon>
        <taxon>Arcoida</taxon>
        <taxon>Arcoidea</taxon>
        <taxon>Arcidae</taxon>
        <taxon>Tegillarca</taxon>
    </lineage>
</organism>
<evidence type="ECO:0000256" key="1">
    <source>
        <dbReference type="SAM" id="MobiDB-lite"/>
    </source>
</evidence>
<dbReference type="InterPro" id="IPR000330">
    <property type="entry name" value="SNF2_N"/>
</dbReference>
<protein>
    <recommendedName>
        <fullName evidence="3">SNF2 N-terminal domain-containing protein</fullName>
    </recommendedName>
</protein>
<accession>A0ABQ9EM48</accession>
<dbReference type="Gene3D" id="3.40.50.10810">
    <property type="entry name" value="Tandem AAA-ATPase domain"/>
    <property type="match status" value="1"/>
</dbReference>